<keyword evidence="3" id="KW-1185">Reference proteome</keyword>
<dbReference type="SUPFAM" id="SSF56112">
    <property type="entry name" value="Protein kinase-like (PK-like)"/>
    <property type="match status" value="1"/>
</dbReference>
<evidence type="ECO:0000313" key="3">
    <source>
        <dbReference type="Proteomes" id="UP001596220"/>
    </source>
</evidence>
<protein>
    <submittedName>
        <fullName evidence="2">Phosphotransferase</fullName>
    </submittedName>
</protein>
<dbReference type="InterPro" id="IPR011009">
    <property type="entry name" value="Kinase-like_dom_sf"/>
</dbReference>
<dbReference type="Gene3D" id="3.30.200.20">
    <property type="entry name" value="Phosphorylase Kinase, domain 1"/>
    <property type="match status" value="1"/>
</dbReference>
<dbReference type="InterPro" id="IPR051678">
    <property type="entry name" value="AGP_Transferase"/>
</dbReference>
<organism evidence="2 3">
    <name type="scientific">Saccharothrix lopnurensis</name>
    <dbReference type="NCBI Taxonomy" id="1670621"/>
    <lineage>
        <taxon>Bacteria</taxon>
        <taxon>Bacillati</taxon>
        <taxon>Actinomycetota</taxon>
        <taxon>Actinomycetes</taxon>
        <taxon>Pseudonocardiales</taxon>
        <taxon>Pseudonocardiaceae</taxon>
        <taxon>Saccharothrix</taxon>
    </lineage>
</organism>
<name>A0ABW1PFF8_9PSEU</name>
<sequence>MEFAGGWDSVAVLVGDRVERRPRRPDVEPQLRREVRLMPWLAPRLPMPVPVPELVSDDPLVVRHVLVPGEPTGGVDPAHGRALGAFLRALHATPPAGAAPLGVAPADRAGALDRDTAQVVPLLPAAVRARAGALLDAVRDLPADAVVHGDVGPEHVLADDTGLTGVIDFGDAHLGDPALDLAWALHGTARPFADAVAESYGVTGEQRARALLWHRLGPWHEVTHAFDTGTSPAEGLAAVLDRLSP</sequence>
<dbReference type="InterPro" id="IPR000719">
    <property type="entry name" value="Prot_kinase_dom"/>
</dbReference>
<proteinExistence type="predicted"/>
<dbReference type="Gene3D" id="3.90.1200.10">
    <property type="match status" value="1"/>
</dbReference>
<comment type="caution">
    <text evidence="2">The sequence shown here is derived from an EMBL/GenBank/DDBJ whole genome shotgun (WGS) entry which is preliminary data.</text>
</comment>
<evidence type="ECO:0000313" key="2">
    <source>
        <dbReference type="EMBL" id="MFC6094253.1"/>
    </source>
</evidence>
<dbReference type="EMBL" id="JBHSQO010000059">
    <property type="protein sequence ID" value="MFC6094253.1"/>
    <property type="molecule type" value="Genomic_DNA"/>
</dbReference>
<feature type="domain" description="Protein kinase" evidence="1">
    <location>
        <begin position="1"/>
        <end position="245"/>
    </location>
</feature>
<dbReference type="PROSITE" id="PS50011">
    <property type="entry name" value="PROTEIN_KINASE_DOM"/>
    <property type="match status" value="1"/>
</dbReference>
<dbReference type="Proteomes" id="UP001596220">
    <property type="component" value="Unassembled WGS sequence"/>
</dbReference>
<dbReference type="InterPro" id="IPR002575">
    <property type="entry name" value="Aminoglycoside_PTrfase"/>
</dbReference>
<gene>
    <name evidence="2" type="ORF">ACFP3R_33725</name>
</gene>
<dbReference type="Pfam" id="PF01636">
    <property type="entry name" value="APH"/>
    <property type="match status" value="1"/>
</dbReference>
<evidence type="ECO:0000259" key="1">
    <source>
        <dbReference type="PROSITE" id="PS50011"/>
    </source>
</evidence>
<accession>A0ABW1PFF8</accession>
<dbReference type="PANTHER" id="PTHR21310">
    <property type="entry name" value="AMINOGLYCOSIDE PHOSPHOTRANSFERASE-RELATED-RELATED"/>
    <property type="match status" value="1"/>
</dbReference>
<dbReference type="PANTHER" id="PTHR21310:SF15">
    <property type="entry name" value="AMINOGLYCOSIDE PHOSPHOTRANSFERASE DOMAIN-CONTAINING PROTEIN"/>
    <property type="match status" value="1"/>
</dbReference>
<dbReference type="RefSeq" id="WP_380642324.1">
    <property type="nucleotide sequence ID" value="NZ_JBHSQO010000059.1"/>
</dbReference>
<reference evidence="3" key="1">
    <citation type="journal article" date="2019" name="Int. J. Syst. Evol. Microbiol.">
        <title>The Global Catalogue of Microorganisms (GCM) 10K type strain sequencing project: providing services to taxonomists for standard genome sequencing and annotation.</title>
        <authorList>
            <consortium name="The Broad Institute Genomics Platform"/>
            <consortium name="The Broad Institute Genome Sequencing Center for Infectious Disease"/>
            <person name="Wu L."/>
            <person name="Ma J."/>
        </authorList>
    </citation>
    <scope>NUCLEOTIDE SEQUENCE [LARGE SCALE GENOMIC DNA]</scope>
    <source>
        <strain evidence="3">CGMCC 4.7246</strain>
    </source>
</reference>